<accession>A0A485KIM4</accession>
<dbReference type="EMBL" id="VJMH01004388">
    <property type="protein sequence ID" value="KAF0703080.1"/>
    <property type="molecule type" value="Genomic_DNA"/>
</dbReference>
<protein>
    <submittedName>
        <fullName evidence="2">Aste57867_7694 protein</fullName>
    </submittedName>
</protein>
<organism evidence="2 3">
    <name type="scientific">Aphanomyces stellatus</name>
    <dbReference type="NCBI Taxonomy" id="120398"/>
    <lineage>
        <taxon>Eukaryota</taxon>
        <taxon>Sar</taxon>
        <taxon>Stramenopiles</taxon>
        <taxon>Oomycota</taxon>
        <taxon>Saprolegniomycetes</taxon>
        <taxon>Saprolegniales</taxon>
        <taxon>Verrucalvaceae</taxon>
        <taxon>Aphanomyces</taxon>
    </lineage>
</organism>
<reference evidence="2 3" key="1">
    <citation type="submission" date="2019-03" db="EMBL/GenBank/DDBJ databases">
        <authorList>
            <person name="Gaulin E."/>
            <person name="Dumas B."/>
        </authorList>
    </citation>
    <scope>NUCLEOTIDE SEQUENCE [LARGE SCALE GENOMIC DNA]</scope>
    <source>
        <strain evidence="2">CBS 568.67</strain>
    </source>
</reference>
<proteinExistence type="predicted"/>
<evidence type="ECO:0000313" key="3">
    <source>
        <dbReference type="Proteomes" id="UP000332933"/>
    </source>
</evidence>
<dbReference type="Proteomes" id="UP000332933">
    <property type="component" value="Unassembled WGS sequence"/>
</dbReference>
<evidence type="ECO:0000313" key="2">
    <source>
        <dbReference type="EMBL" id="VFT84597.1"/>
    </source>
</evidence>
<gene>
    <name evidence="2" type="primary">Aste57867_7694</name>
    <name evidence="1" type="ORF">As57867_007665</name>
    <name evidence="2" type="ORF">ASTE57867_7694</name>
</gene>
<dbReference type="EMBL" id="CAADRA010004404">
    <property type="protein sequence ID" value="VFT84597.1"/>
    <property type="molecule type" value="Genomic_DNA"/>
</dbReference>
<sequence length="152" mass="15906">MIRMSMHVGAVLQQVEAVAARYHVGSTVQATIQLVADKAVVLDATFHVSQRVIRLDSAISGGMGQRGVESGKYLVTSGLTYVNDTLEQAKLAHANKAGASLVVADAATTLVKPTTDSVETTTDDAARSCVVDASSPRCAAATIMFMASFCRC</sequence>
<reference evidence="1" key="2">
    <citation type="submission" date="2019-06" db="EMBL/GenBank/DDBJ databases">
        <title>Genomics analysis of Aphanomyces spp. identifies a new class of oomycete effector associated with host adaptation.</title>
        <authorList>
            <person name="Gaulin E."/>
        </authorList>
    </citation>
    <scope>NUCLEOTIDE SEQUENCE</scope>
    <source>
        <strain evidence="1">CBS 578.67</strain>
    </source>
</reference>
<name>A0A485KIM4_9STRA</name>
<dbReference type="AlphaFoldDB" id="A0A485KIM4"/>
<keyword evidence="3" id="KW-1185">Reference proteome</keyword>
<evidence type="ECO:0000313" key="1">
    <source>
        <dbReference type="EMBL" id="KAF0703080.1"/>
    </source>
</evidence>
<dbReference type="OrthoDB" id="162882at2759"/>